<protein>
    <submittedName>
        <fullName evidence="2">Uncharacterized protein</fullName>
    </submittedName>
</protein>
<sequence length="184" mass="20078">MVTQISQWYNGIRGESLLQAARCIVGSIARGEPTARLRKLTLSGNRMGTVHHQVELEFGRFVDDLEGSDPDHTGAAAEHIAMIGSAHTPSHAVELPGASRCVLSTTYAHASSFKRNKDSAMTERQDLRAGQSQVGARRRAVISSSRHGGDRRDSRQIDAPPIPKSDDRSSPRRQTSDLLRISAQ</sequence>
<reference evidence="2" key="1">
    <citation type="journal article" date="2023" name="Mol. Biol. Evol.">
        <title>Third-Generation Sequencing Reveals the Adaptive Role of the Epigenome in Three Deep-Sea Polychaetes.</title>
        <authorList>
            <person name="Perez M."/>
            <person name="Aroh O."/>
            <person name="Sun Y."/>
            <person name="Lan Y."/>
            <person name="Juniper S.K."/>
            <person name="Young C.R."/>
            <person name="Angers B."/>
            <person name="Qian P.Y."/>
        </authorList>
    </citation>
    <scope>NUCLEOTIDE SEQUENCE</scope>
    <source>
        <strain evidence="2">R07B-5</strain>
    </source>
</reference>
<dbReference type="Proteomes" id="UP001209878">
    <property type="component" value="Unassembled WGS sequence"/>
</dbReference>
<dbReference type="AlphaFoldDB" id="A0AAD9KZD2"/>
<keyword evidence="3" id="KW-1185">Reference proteome</keyword>
<gene>
    <name evidence="2" type="ORF">NP493_456g01008</name>
</gene>
<feature type="compositionally biased region" description="Basic and acidic residues" evidence="1">
    <location>
        <begin position="115"/>
        <end position="127"/>
    </location>
</feature>
<evidence type="ECO:0000313" key="3">
    <source>
        <dbReference type="Proteomes" id="UP001209878"/>
    </source>
</evidence>
<comment type="caution">
    <text evidence="2">The sequence shown here is derived from an EMBL/GenBank/DDBJ whole genome shotgun (WGS) entry which is preliminary data.</text>
</comment>
<name>A0AAD9KZD2_RIDPI</name>
<proteinExistence type="predicted"/>
<feature type="compositionally biased region" description="Polar residues" evidence="1">
    <location>
        <begin position="172"/>
        <end position="184"/>
    </location>
</feature>
<evidence type="ECO:0000313" key="2">
    <source>
        <dbReference type="EMBL" id="KAK2180149.1"/>
    </source>
</evidence>
<evidence type="ECO:0000256" key="1">
    <source>
        <dbReference type="SAM" id="MobiDB-lite"/>
    </source>
</evidence>
<feature type="region of interest" description="Disordered" evidence="1">
    <location>
        <begin position="114"/>
        <end position="184"/>
    </location>
</feature>
<organism evidence="2 3">
    <name type="scientific">Ridgeia piscesae</name>
    <name type="common">Tubeworm</name>
    <dbReference type="NCBI Taxonomy" id="27915"/>
    <lineage>
        <taxon>Eukaryota</taxon>
        <taxon>Metazoa</taxon>
        <taxon>Spiralia</taxon>
        <taxon>Lophotrochozoa</taxon>
        <taxon>Annelida</taxon>
        <taxon>Polychaeta</taxon>
        <taxon>Sedentaria</taxon>
        <taxon>Canalipalpata</taxon>
        <taxon>Sabellida</taxon>
        <taxon>Siboglinidae</taxon>
        <taxon>Ridgeia</taxon>
    </lineage>
</organism>
<dbReference type="EMBL" id="JAODUO010000456">
    <property type="protein sequence ID" value="KAK2180149.1"/>
    <property type="molecule type" value="Genomic_DNA"/>
</dbReference>
<accession>A0AAD9KZD2</accession>
<feature type="compositionally biased region" description="Basic and acidic residues" evidence="1">
    <location>
        <begin position="147"/>
        <end position="156"/>
    </location>
</feature>